<dbReference type="Proteomes" id="UP000287649">
    <property type="component" value="Unassembled WGS sequence"/>
</dbReference>
<dbReference type="InterPro" id="IPR020892">
    <property type="entry name" value="Cyclophilin-type_PPIase_CS"/>
</dbReference>
<keyword evidence="5 7" id="KW-0697">Rotamase</keyword>
<organism evidence="9 10">
    <name type="scientific">Pseudidiomarina homiensis</name>
    <dbReference type="NCBI Taxonomy" id="364198"/>
    <lineage>
        <taxon>Bacteria</taxon>
        <taxon>Pseudomonadati</taxon>
        <taxon>Pseudomonadota</taxon>
        <taxon>Gammaproteobacteria</taxon>
        <taxon>Alteromonadales</taxon>
        <taxon>Idiomarinaceae</taxon>
        <taxon>Pseudidiomarina</taxon>
    </lineage>
</organism>
<dbReference type="PROSITE" id="PS50072">
    <property type="entry name" value="CSA_PPIASE_2"/>
    <property type="match status" value="1"/>
</dbReference>
<dbReference type="EC" id="5.2.1.8" evidence="7"/>
<dbReference type="GO" id="GO:0003755">
    <property type="term" value="F:peptidyl-prolyl cis-trans isomerase activity"/>
    <property type="evidence" value="ECO:0007669"/>
    <property type="project" value="UniProtKB-UniRule"/>
</dbReference>
<evidence type="ECO:0000313" key="9">
    <source>
        <dbReference type="EMBL" id="RUO56121.1"/>
    </source>
</evidence>
<dbReference type="Gene3D" id="2.40.100.10">
    <property type="entry name" value="Cyclophilin-like"/>
    <property type="match status" value="1"/>
</dbReference>
<comment type="caution">
    <text evidence="9">The sequence shown here is derived from an EMBL/GenBank/DDBJ whole genome shotgun (WGS) entry which is preliminary data.</text>
</comment>
<sequence length="166" mass="18617">MHVTLHTNHGAIKLELYSEQAPKTVENFLRYVREGFYAETLFHRVIKGFMIQGGGFNLEMVQKSTHDAIENEADNGLKNLKGTVAMARTQDPHSATSQFFINVADNEFLNFKNESVGGWGYCVFGKVVEGMDVVDKIEQVYTTQAGFHQDVPKDDVIIEKATVEGE</sequence>
<dbReference type="SUPFAM" id="SSF50891">
    <property type="entry name" value="Cyclophilin-like"/>
    <property type="match status" value="1"/>
</dbReference>
<feature type="domain" description="PPIase cyclophilin-type" evidence="8">
    <location>
        <begin position="6"/>
        <end position="163"/>
    </location>
</feature>
<evidence type="ECO:0000259" key="8">
    <source>
        <dbReference type="PROSITE" id="PS50072"/>
    </source>
</evidence>
<dbReference type="RefSeq" id="WP_126771095.1">
    <property type="nucleotide sequence ID" value="NZ_JANQBU010000001.1"/>
</dbReference>
<dbReference type="PRINTS" id="PR00153">
    <property type="entry name" value="CSAPPISMRASE"/>
</dbReference>
<dbReference type="GO" id="GO:0005737">
    <property type="term" value="C:cytoplasm"/>
    <property type="evidence" value="ECO:0007669"/>
    <property type="project" value="UniProtKB-SubCell"/>
</dbReference>
<proteinExistence type="inferred from homology"/>
<comment type="subcellular location">
    <subcellularLocation>
        <location evidence="2">Cytoplasm</location>
    </subcellularLocation>
</comment>
<evidence type="ECO:0000256" key="1">
    <source>
        <dbReference type="ARBA" id="ARBA00002388"/>
    </source>
</evidence>
<evidence type="ECO:0000256" key="3">
    <source>
        <dbReference type="ARBA" id="ARBA00007365"/>
    </source>
</evidence>
<evidence type="ECO:0000256" key="5">
    <source>
        <dbReference type="ARBA" id="ARBA00023110"/>
    </source>
</evidence>
<dbReference type="InterPro" id="IPR024936">
    <property type="entry name" value="Cyclophilin-type_PPIase"/>
</dbReference>
<evidence type="ECO:0000256" key="6">
    <source>
        <dbReference type="ARBA" id="ARBA00023235"/>
    </source>
</evidence>
<evidence type="ECO:0000256" key="4">
    <source>
        <dbReference type="ARBA" id="ARBA00022490"/>
    </source>
</evidence>
<dbReference type="EMBL" id="PIPX01000001">
    <property type="protein sequence ID" value="RUO56121.1"/>
    <property type="molecule type" value="Genomic_DNA"/>
</dbReference>
<comment type="similarity">
    <text evidence="3 7">Belongs to the cyclophilin-type PPIase family.</text>
</comment>
<comment type="catalytic activity">
    <reaction evidence="7">
        <text>[protein]-peptidylproline (omega=180) = [protein]-peptidylproline (omega=0)</text>
        <dbReference type="Rhea" id="RHEA:16237"/>
        <dbReference type="Rhea" id="RHEA-COMP:10747"/>
        <dbReference type="Rhea" id="RHEA-COMP:10748"/>
        <dbReference type="ChEBI" id="CHEBI:83833"/>
        <dbReference type="ChEBI" id="CHEBI:83834"/>
        <dbReference type="EC" id="5.2.1.8"/>
    </reaction>
</comment>
<reference evidence="10" key="1">
    <citation type="journal article" date="2018" name="Front. Microbiol.">
        <title>Genome-Based Analysis Reveals the Taxonomy and Diversity of the Family Idiomarinaceae.</title>
        <authorList>
            <person name="Liu Y."/>
            <person name="Lai Q."/>
            <person name="Shao Z."/>
        </authorList>
    </citation>
    <scope>NUCLEOTIDE SEQUENCE [LARGE SCALE GENOMIC DNA]</scope>
    <source>
        <strain evidence="10">PO-M2</strain>
    </source>
</reference>
<dbReference type="GO" id="GO:0006457">
    <property type="term" value="P:protein folding"/>
    <property type="evidence" value="ECO:0007669"/>
    <property type="project" value="InterPro"/>
</dbReference>
<gene>
    <name evidence="9" type="ORF">CWI70_05005</name>
</gene>
<dbReference type="InterPro" id="IPR029000">
    <property type="entry name" value="Cyclophilin-like_dom_sf"/>
</dbReference>
<name>A0A432Y5F6_9GAMM</name>
<dbReference type="PROSITE" id="PS00170">
    <property type="entry name" value="CSA_PPIASE_1"/>
    <property type="match status" value="1"/>
</dbReference>
<dbReference type="Pfam" id="PF00160">
    <property type="entry name" value="Pro_isomerase"/>
    <property type="match status" value="1"/>
</dbReference>
<protein>
    <recommendedName>
        <fullName evidence="7">Peptidyl-prolyl cis-trans isomerase</fullName>
        <shortName evidence="7">PPIase</shortName>
        <ecNumber evidence="7">5.2.1.8</ecNumber>
    </recommendedName>
</protein>
<dbReference type="InterPro" id="IPR002130">
    <property type="entry name" value="Cyclophilin-type_PPIase_dom"/>
</dbReference>
<dbReference type="CDD" id="cd01920">
    <property type="entry name" value="cyclophilin_EcCYP_like"/>
    <property type="match status" value="1"/>
</dbReference>
<dbReference type="PANTHER" id="PTHR43246">
    <property type="entry name" value="PEPTIDYL-PROLYL CIS-TRANS ISOMERASE CYP38, CHLOROPLASTIC"/>
    <property type="match status" value="1"/>
</dbReference>
<dbReference type="OrthoDB" id="9807797at2"/>
<dbReference type="AlphaFoldDB" id="A0A432Y5F6"/>
<keyword evidence="6 7" id="KW-0413">Isomerase</keyword>
<dbReference type="PIRSF" id="PIRSF001467">
    <property type="entry name" value="Peptidylpro_ismrse"/>
    <property type="match status" value="1"/>
</dbReference>
<accession>A0A432Y5F6</accession>
<evidence type="ECO:0000256" key="2">
    <source>
        <dbReference type="ARBA" id="ARBA00004496"/>
    </source>
</evidence>
<evidence type="ECO:0000256" key="7">
    <source>
        <dbReference type="RuleBase" id="RU363019"/>
    </source>
</evidence>
<keyword evidence="10" id="KW-1185">Reference proteome</keyword>
<evidence type="ECO:0000313" key="10">
    <source>
        <dbReference type="Proteomes" id="UP000287649"/>
    </source>
</evidence>
<dbReference type="FunFam" id="2.40.100.10:FF:000004">
    <property type="entry name" value="Peptidyl-prolyl cis-trans isomerase"/>
    <property type="match status" value="1"/>
</dbReference>
<keyword evidence="4" id="KW-0963">Cytoplasm</keyword>
<dbReference type="InterPro" id="IPR044665">
    <property type="entry name" value="E_coli_cyclophilin_A-like"/>
</dbReference>
<comment type="function">
    <text evidence="1 7">PPIases accelerate the folding of proteins. It catalyzes the cis-trans isomerization of proline imidic peptide bonds in oligopeptides.</text>
</comment>